<dbReference type="InterPro" id="IPR027596">
    <property type="entry name" value="AmmeMemoSam_rS"/>
</dbReference>
<dbReference type="EMBL" id="DTBJ01000056">
    <property type="protein sequence ID" value="HGM59229.1"/>
    <property type="molecule type" value="Genomic_DNA"/>
</dbReference>
<evidence type="ECO:0000256" key="5">
    <source>
        <dbReference type="ARBA" id="ARBA00023014"/>
    </source>
</evidence>
<evidence type="ECO:0000256" key="4">
    <source>
        <dbReference type="ARBA" id="ARBA00023004"/>
    </source>
</evidence>
<feature type="binding site" evidence="6">
    <location>
        <position position="98"/>
    </location>
    <ligand>
        <name>[4Fe-4S] cluster</name>
        <dbReference type="ChEBI" id="CHEBI:49883"/>
        <note>4Fe-4S-S-AdoMet</note>
    </ligand>
</feature>
<proteinExistence type="predicted"/>
<reference evidence="8" key="1">
    <citation type="journal article" date="2020" name="mSystems">
        <title>Genome- and Community-Level Interaction Insights into Carbon Utilization and Element Cycling Functions of Hydrothermarchaeota in Hydrothermal Sediment.</title>
        <authorList>
            <person name="Zhou Z."/>
            <person name="Liu Y."/>
            <person name="Xu W."/>
            <person name="Pan J."/>
            <person name="Luo Z.H."/>
            <person name="Li M."/>
        </authorList>
    </citation>
    <scope>NUCLEOTIDE SEQUENCE [LARGE SCALE GENOMIC DNA]</scope>
    <source>
        <strain evidence="8">SpSt-642</strain>
    </source>
</reference>
<dbReference type="GO" id="GO:0046872">
    <property type="term" value="F:metal ion binding"/>
    <property type="evidence" value="ECO:0007669"/>
    <property type="project" value="UniProtKB-KW"/>
</dbReference>
<keyword evidence="5 6" id="KW-0411">Iron-sulfur</keyword>
<name>A0A7C4HCA6_STAMA</name>
<dbReference type="PIRSF" id="PIRSF004869">
    <property type="entry name" value="PflX_prd"/>
    <property type="match status" value="1"/>
</dbReference>
<feature type="binding site" evidence="6">
    <location>
        <position position="101"/>
    </location>
    <ligand>
        <name>[4Fe-4S] cluster</name>
        <dbReference type="ChEBI" id="CHEBI:49883"/>
        <note>4Fe-4S-S-AdoMet</note>
    </ligand>
</feature>
<dbReference type="InterPro" id="IPR058240">
    <property type="entry name" value="rSAM_sf"/>
</dbReference>
<keyword evidence="2 6" id="KW-0949">S-adenosyl-L-methionine</keyword>
<accession>A0A7C4HCA6</accession>
<dbReference type="GO" id="GO:0003824">
    <property type="term" value="F:catalytic activity"/>
    <property type="evidence" value="ECO:0007669"/>
    <property type="project" value="InterPro"/>
</dbReference>
<dbReference type="InterPro" id="IPR034457">
    <property type="entry name" value="Organic_radical-activating"/>
</dbReference>
<dbReference type="CDD" id="cd01335">
    <property type="entry name" value="Radical_SAM"/>
    <property type="match status" value="1"/>
</dbReference>
<dbReference type="PANTHER" id="PTHR30352">
    <property type="entry name" value="PYRUVATE FORMATE-LYASE-ACTIVATING ENZYME"/>
    <property type="match status" value="1"/>
</dbReference>
<dbReference type="PANTHER" id="PTHR30352:SF5">
    <property type="entry name" value="PYRUVATE FORMATE-LYASE 1-ACTIVATING ENZYME"/>
    <property type="match status" value="1"/>
</dbReference>
<comment type="cofactor">
    <cofactor evidence="6">
        <name>[4Fe-4S] cluster</name>
        <dbReference type="ChEBI" id="CHEBI:49883"/>
    </cofactor>
    <text evidence="6">Binds 1 [4Fe-4S] cluster. The cluster is coordinated with 3 cysteines and an exchangeable S-adenosyl-L-methionine.</text>
</comment>
<dbReference type="Pfam" id="PF04055">
    <property type="entry name" value="Radical_SAM"/>
    <property type="match status" value="1"/>
</dbReference>
<comment type="caution">
    <text evidence="8">The sequence shown here is derived from an EMBL/GenBank/DDBJ whole genome shotgun (WGS) entry which is preliminary data.</text>
</comment>
<keyword evidence="1" id="KW-0004">4Fe-4S</keyword>
<feature type="binding site" evidence="6">
    <location>
        <position position="94"/>
    </location>
    <ligand>
        <name>[4Fe-4S] cluster</name>
        <dbReference type="ChEBI" id="CHEBI:49883"/>
        <note>4Fe-4S-S-AdoMet</note>
    </ligand>
</feature>
<dbReference type="SFLD" id="SFLDS00029">
    <property type="entry name" value="Radical_SAM"/>
    <property type="match status" value="1"/>
</dbReference>
<protein>
    <submittedName>
        <fullName evidence="8">Radical SAM protein</fullName>
    </submittedName>
</protein>
<keyword evidence="3 6" id="KW-0479">Metal-binding</keyword>
<dbReference type="InterPro" id="IPR007197">
    <property type="entry name" value="rSAM"/>
</dbReference>
<feature type="domain" description="Radical SAM core" evidence="7">
    <location>
        <begin position="79"/>
        <end position="291"/>
    </location>
</feature>
<dbReference type="InterPro" id="IPR016431">
    <property type="entry name" value="Pyrv-formate_lyase-activ_prd"/>
</dbReference>
<evidence type="ECO:0000256" key="2">
    <source>
        <dbReference type="ARBA" id="ARBA00022691"/>
    </source>
</evidence>
<dbReference type="PROSITE" id="PS51918">
    <property type="entry name" value="RADICAL_SAM"/>
    <property type="match status" value="1"/>
</dbReference>
<evidence type="ECO:0000259" key="7">
    <source>
        <dbReference type="PROSITE" id="PS51918"/>
    </source>
</evidence>
<evidence type="ECO:0000313" key="8">
    <source>
        <dbReference type="EMBL" id="HGM59229.1"/>
    </source>
</evidence>
<evidence type="ECO:0000256" key="3">
    <source>
        <dbReference type="ARBA" id="ARBA00022723"/>
    </source>
</evidence>
<dbReference type="Gene3D" id="3.20.20.70">
    <property type="entry name" value="Aldolase class I"/>
    <property type="match status" value="1"/>
</dbReference>
<keyword evidence="4 6" id="KW-0408">Iron</keyword>
<sequence>MDNIYNIYNSIGKPVDNELYERTDNYVKCLICERKCILKTNVRSVCGNYENINGRLHHIGYGKLSHVEVRPIEIKPLYHYYPGSLALTYSNYGCNFYCPWCQNDHISFSKIPVQSPYLSPQDLVRLALARNVHGLSASFNEPLTQFQYVIDATIEAKKYGLYSMVVTNMYFTTSSLKKAIESGIDGFSADIKGCPSMSKALVGIDHEVVFRNAKYVLDRGGHVEIVYLVVTNTNDYRECYEWIINKHIDYLGYDTPLHINRYYPAHRWREPPTPVEKLIEIHRYASEMGLKYVYIGNIFNEIYESTKCPKCGKILIYRSRYRVLEFRLTYSCGKYRCPFCGEHILIYGLCHI</sequence>
<dbReference type="GO" id="GO:0051539">
    <property type="term" value="F:4 iron, 4 sulfur cluster binding"/>
    <property type="evidence" value="ECO:0007669"/>
    <property type="project" value="UniProtKB-KW"/>
</dbReference>
<dbReference type="InterPro" id="IPR013785">
    <property type="entry name" value="Aldolase_TIM"/>
</dbReference>
<gene>
    <name evidence="8" type="ORF">ENU14_06580</name>
</gene>
<dbReference type="SFLD" id="SFLDG01101">
    <property type="entry name" value="Uncharacterised_Radical_SAM_Su"/>
    <property type="match status" value="1"/>
</dbReference>
<dbReference type="AlphaFoldDB" id="A0A7C4HCA6"/>
<dbReference type="SUPFAM" id="SSF102114">
    <property type="entry name" value="Radical SAM enzymes"/>
    <property type="match status" value="1"/>
</dbReference>
<evidence type="ECO:0000256" key="6">
    <source>
        <dbReference type="PIRSR" id="PIRSR004869-50"/>
    </source>
</evidence>
<evidence type="ECO:0000256" key="1">
    <source>
        <dbReference type="ARBA" id="ARBA00022485"/>
    </source>
</evidence>
<organism evidence="8">
    <name type="scientific">Staphylothermus marinus</name>
    <dbReference type="NCBI Taxonomy" id="2280"/>
    <lineage>
        <taxon>Archaea</taxon>
        <taxon>Thermoproteota</taxon>
        <taxon>Thermoprotei</taxon>
        <taxon>Desulfurococcales</taxon>
        <taxon>Desulfurococcaceae</taxon>
        <taxon>Staphylothermus</taxon>
    </lineage>
</organism>